<sequence length="506" mass="55642">MYSPLRRFARPYTILIHQMEVKTGVTSNSHSPSSSPRLSAAANSHARASRKSASSSRERPQKRISHSASNSRVSHPHSRSHSHSHPHHLPSKYAPSKQKKDCLPDLDILMPTSHSSENTRPRTSRNNKHNRHPNLLPKDTNMSIQPCTSATRDSNRDRPKRMPKQDLVNDSLVRKAGADAKVPTESLLTIGLRTNHAEEAEGQNMNIAVGGKSASTPLSNRKPSKTLERRLSAPDIRLTPTESPPSLLAHQVQEPTSDATTDEISTPRRARKYAGSAFSNSPAAHTLPLPKFGLNKITGSNPKLDSVALDASLGNSDASSLARQIPSHSADWNATAPALSASFDDHYFANHHRALYNRPQQQAARDVVSPRSCRNCQMLARTCDASSPTCSSCRSAGDFCTWDWSLPMHWQSQEEQTSPFQSIAPSPRMPIHTIHHIHQPSHHSPPPPPLHSTYHTPMYAPPVASHAFNLGSNAPHYSNATNSVFDSAEQLSQTLKNLLRVSPENE</sequence>
<dbReference type="VEuPathDB" id="FungiDB:SeMB42_g01062"/>
<dbReference type="AlphaFoldDB" id="A0A507DMV4"/>
<feature type="compositionally biased region" description="Polar residues" evidence="1">
    <location>
        <begin position="140"/>
        <end position="152"/>
    </location>
</feature>
<feature type="region of interest" description="Disordered" evidence="1">
    <location>
        <begin position="201"/>
        <end position="245"/>
    </location>
</feature>
<dbReference type="SUPFAM" id="SSF57701">
    <property type="entry name" value="Zn2/Cys6 DNA-binding domain"/>
    <property type="match status" value="1"/>
</dbReference>
<dbReference type="InterPro" id="IPR036864">
    <property type="entry name" value="Zn2-C6_fun-type_DNA-bd_sf"/>
</dbReference>
<name>A0A507DMV4_9FUNG</name>
<dbReference type="EMBL" id="QEAN01000024">
    <property type="protein sequence ID" value="TPX53004.1"/>
    <property type="molecule type" value="Genomic_DNA"/>
</dbReference>
<feature type="compositionally biased region" description="Basic residues" evidence="1">
    <location>
        <begin position="74"/>
        <end position="90"/>
    </location>
</feature>
<protein>
    <submittedName>
        <fullName evidence="2">Uncharacterized protein</fullName>
    </submittedName>
</protein>
<dbReference type="GO" id="GO:0000981">
    <property type="term" value="F:DNA-binding transcription factor activity, RNA polymerase II-specific"/>
    <property type="evidence" value="ECO:0007669"/>
    <property type="project" value="InterPro"/>
</dbReference>
<dbReference type="InterPro" id="IPR028322">
    <property type="entry name" value="PNRC-like_rgn"/>
</dbReference>
<feature type="region of interest" description="Disordered" evidence="1">
    <location>
        <begin position="25"/>
        <end position="165"/>
    </location>
</feature>
<gene>
    <name evidence="2" type="ORF">SeMB42_g01062</name>
</gene>
<evidence type="ECO:0000313" key="2">
    <source>
        <dbReference type="EMBL" id="TPX53004.1"/>
    </source>
</evidence>
<dbReference type="CDD" id="cd00067">
    <property type="entry name" value="GAL4"/>
    <property type="match status" value="1"/>
</dbReference>
<evidence type="ECO:0000313" key="3">
    <source>
        <dbReference type="Proteomes" id="UP000317494"/>
    </source>
</evidence>
<feature type="compositionally biased region" description="Low complexity" evidence="1">
    <location>
        <begin position="27"/>
        <end position="55"/>
    </location>
</feature>
<keyword evidence="3" id="KW-1185">Reference proteome</keyword>
<dbReference type="Pfam" id="PF15365">
    <property type="entry name" value="PNRC"/>
    <property type="match status" value="1"/>
</dbReference>
<dbReference type="Proteomes" id="UP000317494">
    <property type="component" value="Unassembled WGS sequence"/>
</dbReference>
<feature type="compositionally biased region" description="Basic residues" evidence="1">
    <location>
        <begin position="122"/>
        <end position="132"/>
    </location>
</feature>
<proteinExistence type="predicted"/>
<reference evidence="2 3" key="1">
    <citation type="journal article" date="2019" name="Sci. Rep.">
        <title>Comparative genomics of chytrid fungi reveal insights into the obligate biotrophic and pathogenic lifestyle of Synchytrium endobioticum.</title>
        <authorList>
            <person name="van de Vossenberg B.T.L.H."/>
            <person name="Warris S."/>
            <person name="Nguyen H.D.T."/>
            <person name="van Gent-Pelzer M.P.E."/>
            <person name="Joly D.L."/>
            <person name="van de Geest H.C."/>
            <person name="Bonants P.J.M."/>
            <person name="Smith D.S."/>
            <person name="Levesque C.A."/>
            <person name="van der Lee T.A.J."/>
        </authorList>
    </citation>
    <scope>NUCLEOTIDE SEQUENCE [LARGE SCALE GENOMIC DNA]</scope>
    <source>
        <strain evidence="2 3">MB42</strain>
    </source>
</reference>
<comment type="caution">
    <text evidence="2">The sequence shown here is derived from an EMBL/GenBank/DDBJ whole genome shotgun (WGS) entry which is preliminary data.</text>
</comment>
<dbReference type="GO" id="GO:0008270">
    <property type="term" value="F:zinc ion binding"/>
    <property type="evidence" value="ECO:0007669"/>
    <property type="project" value="InterPro"/>
</dbReference>
<organism evidence="2 3">
    <name type="scientific">Synchytrium endobioticum</name>
    <dbReference type="NCBI Taxonomy" id="286115"/>
    <lineage>
        <taxon>Eukaryota</taxon>
        <taxon>Fungi</taxon>
        <taxon>Fungi incertae sedis</taxon>
        <taxon>Chytridiomycota</taxon>
        <taxon>Chytridiomycota incertae sedis</taxon>
        <taxon>Chytridiomycetes</taxon>
        <taxon>Synchytriales</taxon>
        <taxon>Synchytriaceae</taxon>
        <taxon>Synchytrium</taxon>
    </lineage>
</organism>
<dbReference type="InterPro" id="IPR001138">
    <property type="entry name" value="Zn2Cys6_DnaBD"/>
</dbReference>
<evidence type="ECO:0000256" key="1">
    <source>
        <dbReference type="SAM" id="MobiDB-lite"/>
    </source>
</evidence>
<dbReference type="GO" id="GO:0016071">
    <property type="term" value="P:mRNA metabolic process"/>
    <property type="evidence" value="ECO:0007669"/>
    <property type="project" value="UniProtKB-ARBA"/>
</dbReference>
<accession>A0A507DMV4</accession>